<sequence length="95" mass="10457">MEYYAAPEAGADIDQPDRDDLIDLIAALDTTANTFFLVYPADDDLEWSFAVSKNISAFGGFELDRSDPATGEHDITTAADPNAITDDILTWLTRR</sequence>
<gene>
    <name evidence="1" type="ORF">M768_00075</name>
</gene>
<name>A0A0M0FDP8_CELCE</name>
<evidence type="ECO:0000313" key="2">
    <source>
        <dbReference type="Proteomes" id="UP000037387"/>
    </source>
</evidence>
<organism evidence="1 2">
    <name type="scientific">Cellulosimicrobium cellulans F16</name>
    <dbReference type="NCBI Taxonomy" id="1350482"/>
    <lineage>
        <taxon>Bacteria</taxon>
        <taxon>Bacillati</taxon>
        <taxon>Actinomycetota</taxon>
        <taxon>Actinomycetes</taxon>
        <taxon>Micrococcales</taxon>
        <taxon>Promicromonosporaceae</taxon>
        <taxon>Cellulosimicrobium</taxon>
    </lineage>
</organism>
<accession>A0A0M0FDP8</accession>
<dbReference type="AlphaFoldDB" id="A0A0M0FDP8"/>
<reference evidence="1 2" key="1">
    <citation type="journal article" date="2015" name="Sci. Rep.">
        <title>Functional and structural properties of a novel cellulosome-like multienzyme complex: efficient glycoside hydrolysis of water-insoluble 7-xylosyl-10-deacetylpaclitaxel.</title>
        <authorList>
            <person name="Dou T.Y."/>
            <person name="Luan H.W."/>
            <person name="Ge G.B."/>
            <person name="Dong M.M."/>
            <person name="Zou H.F."/>
            <person name="He Y.Q."/>
            <person name="Cui P."/>
            <person name="Wang J.Y."/>
            <person name="Hao D.C."/>
            <person name="Yang S.L."/>
            <person name="Yang L."/>
        </authorList>
    </citation>
    <scope>NUCLEOTIDE SEQUENCE [LARGE SCALE GENOMIC DNA]</scope>
    <source>
        <strain evidence="1 2">F16</strain>
    </source>
</reference>
<dbReference type="PATRIC" id="fig|1350482.3.peg.4204"/>
<dbReference type="Proteomes" id="UP000037387">
    <property type="component" value="Unassembled WGS sequence"/>
</dbReference>
<evidence type="ECO:0000313" key="1">
    <source>
        <dbReference type="EMBL" id="KON75598.1"/>
    </source>
</evidence>
<proteinExistence type="predicted"/>
<dbReference type="RefSeq" id="WP_053371849.1">
    <property type="nucleotide sequence ID" value="NZ_KQ435301.1"/>
</dbReference>
<comment type="caution">
    <text evidence="1">The sequence shown here is derived from an EMBL/GenBank/DDBJ whole genome shotgun (WGS) entry which is preliminary data.</text>
</comment>
<protein>
    <submittedName>
        <fullName evidence="1">Uncharacterized protein</fullName>
    </submittedName>
</protein>
<keyword evidence="2" id="KW-1185">Reference proteome</keyword>
<dbReference type="EMBL" id="ATNL01000005">
    <property type="protein sequence ID" value="KON75598.1"/>
    <property type="molecule type" value="Genomic_DNA"/>
</dbReference>